<dbReference type="KEGG" id="hfl:PUV54_11970"/>
<dbReference type="CDD" id="cd05233">
    <property type="entry name" value="SDR_c"/>
    <property type="match status" value="1"/>
</dbReference>
<dbReference type="PANTHER" id="PTHR42879">
    <property type="entry name" value="3-OXOACYL-(ACYL-CARRIER-PROTEIN) REDUCTASE"/>
    <property type="match status" value="1"/>
</dbReference>
<gene>
    <name evidence="3" type="ORF">PUV54_11970</name>
</gene>
<sequence>MNKRNKRIFITGGGSGIGLSIAQSFSKAEYDVTIGGRNEERLKSSGFPYAVVNVADETSTVNAVKEVGPVDILIANAGIAHTKPALKTSLEDWNRLVATNLTGVFLSARSFAPAMVKNKWGRIIVIASTASLRAYPYASAYTASKHGVLGLVKALALELAKTGVTVNAICPGFTDTPMFKASVRNIVEKTGRSTEEAAAALLKDQPMGRLIEPDEIADAALWLASESGRTVNGQAIAIDGGETMR</sequence>
<dbReference type="InterPro" id="IPR050259">
    <property type="entry name" value="SDR"/>
</dbReference>
<dbReference type="Gene3D" id="3.40.50.720">
    <property type="entry name" value="NAD(P)-binding Rossmann-like Domain"/>
    <property type="match status" value="1"/>
</dbReference>
<proteinExistence type="inferred from homology"/>
<evidence type="ECO:0000313" key="3">
    <source>
        <dbReference type="EMBL" id="WDI30671.1"/>
    </source>
</evidence>
<organism evidence="3 4">
    <name type="scientific">Hyphococcus flavus</name>
    <dbReference type="NCBI Taxonomy" id="1866326"/>
    <lineage>
        <taxon>Bacteria</taxon>
        <taxon>Pseudomonadati</taxon>
        <taxon>Pseudomonadota</taxon>
        <taxon>Alphaproteobacteria</taxon>
        <taxon>Parvularculales</taxon>
        <taxon>Parvularculaceae</taxon>
        <taxon>Hyphococcus</taxon>
    </lineage>
</organism>
<dbReference type="PRINTS" id="PR00081">
    <property type="entry name" value="GDHRDH"/>
</dbReference>
<dbReference type="EMBL" id="CP118166">
    <property type="protein sequence ID" value="WDI30671.1"/>
    <property type="molecule type" value="Genomic_DNA"/>
</dbReference>
<keyword evidence="4" id="KW-1185">Reference proteome</keyword>
<dbReference type="AlphaFoldDB" id="A0AAF0CE42"/>
<dbReference type="PROSITE" id="PS00061">
    <property type="entry name" value="ADH_SHORT"/>
    <property type="match status" value="1"/>
</dbReference>
<dbReference type="InterPro" id="IPR020904">
    <property type="entry name" value="Sc_DH/Rdtase_CS"/>
</dbReference>
<accession>A0AAF0CE42</accession>
<reference evidence="3" key="1">
    <citation type="submission" date="2023-02" db="EMBL/GenBank/DDBJ databases">
        <title>Genome sequence of Hyphococcus flavus.</title>
        <authorList>
            <person name="Rong J.-C."/>
            <person name="Zhao Q."/>
            <person name="Yi M."/>
            <person name="Wu J.-Y."/>
        </authorList>
    </citation>
    <scope>NUCLEOTIDE SEQUENCE</scope>
    <source>
        <strain evidence="3">MCCC 1K03223</strain>
    </source>
</reference>
<evidence type="ECO:0000313" key="4">
    <source>
        <dbReference type="Proteomes" id="UP001214043"/>
    </source>
</evidence>
<dbReference type="PRINTS" id="PR00080">
    <property type="entry name" value="SDRFAMILY"/>
</dbReference>
<dbReference type="InterPro" id="IPR002347">
    <property type="entry name" value="SDR_fam"/>
</dbReference>
<dbReference type="PANTHER" id="PTHR42879:SF2">
    <property type="entry name" value="3-OXOACYL-[ACYL-CARRIER-PROTEIN] REDUCTASE FABG"/>
    <property type="match status" value="1"/>
</dbReference>
<protein>
    <submittedName>
        <fullName evidence="3">SDR family NAD(P)-dependent oxidoreductase</fullName>
    </submittedName>
</protein>
<name>A0AAF0CE42_9PROT</name>
<dbReference type="FunFam" id="3.40.50.720:FF:000084">
    <property type="entry name" value="Short-chain dehydrogenase reductase"/>
    <property type="match status" value="1"/>
</dbReference>
<dbReference type="RefSeq" id="WP_274492482.1">
    <property type="nucleotide sequence ID" value="NZ_CP118166.1"/>
</dbReference>
<evidence type="ECO:0000256" key="1">
    <source>
        <dbReference type="ARBA" id="ARBA00006484"/>
    </source>
</evidence>
<dbReference type="Proteomes" id="UP001214043">
    <property type="component" value="Chromosome"/>
</dbReference>
<dbReference type="SUPFAM" id="SSF51735">
    <property type="entry name" value="NAD(P)-binding Rossmann-fold domains"/>
    <property type="match status" value="1"/>
</dbReference>
<comment type="similarity">
    <text evidence="1 2">Belongs to the short-chain dehydrogenases/reductases (SDR) family.</text>
</comment>
<dbReference type="GO" id="GO:0032787">
    <property type="term" value="P:monocarboxylic acid metabolic process"/>
    <property type="evidence" value="ECO:0007669"/>
    <property type="project" value="UniProtKB-ARBA"/>
</dbReference>
<dbReference type="Pfam" id="PF00106">
    <property type="entry name" value="adh_short"/>
    <property type="match status" value="1"/>
</dbReference>
<evidence type="ECO:0000256" key="2">
    <source>
        <dbReference type="RuleBase" id="RU000363"/>
    </source>
</evidence>
<dbReference type="InterPro" id="IPR036291">
    <property type="entry name" value="NAD(P)-bd_dom_sf"/>
</dbReference>